<evidence type="ECO:0000256" key="1">
    <source>
        <dbReference type="SAM" id="MobiDB-lite"/>
    </source>
</evidence>
<dbReference type="EMBL" id="BOML01000021">
    <property type="protein sequence ID" value="GIE01390.1"/>
    <property type="molecule type" value="Genomic_DNA"/>
</dbReference>
<feature type="compositionally biased region" description="Low complexity" evidence="1">
    <location>
        <begin position="159"/>
        <end position="176"/>
    </location>
</feature>
<organism evidence="2 3">
    <name type="scientific">Paractinoplanes durhamensis</name>
    <dbReference type="NCBI Taxonomy" id="113563"/>
    <lineage>
        <taxon>Bacteria</taxon>
        <taxon>Bacillati</taxon>
        <taxon>Actinomycetota</taxon>
        <taxon>Actinomycetes</taxon>
        <taxon>Micromonosporales</taxon>
        <taxon>Micromonosporaceae</taxon>
        <taxon>Paractinoplanes</taxon>
    </lineage>
</organism>
<feature type="compositionally biased region" description="Basic and acidic residues" evidence="1">
    <location>
        <begin position="148"/>
        <end position="157"/>
    </location>
</feature>
<comment type="caution">
    <text evidence="2">The sequence shown here is derived from an EMBL/GenBank/DDBJ whole genome shotgun (WGS) entry which is preliminary data.</text>
</comment>
<keyword evidence="3" id="KW-1185">Reference proteome</keyword>
<sequence length="187" mass="20322">MPPSDDIDFDLATAYPDIGVLRAALGRRDWAACRRVLDAAPPDSRTGLIRAGSDEDGIEDFLRDVLRRDPADSAAAAMLGRGLISIGWKARTTSLAKDVSREQWTVFYEWLARAEEVLIGAAARNPRDPAVWSARITAAMGLSLGPAEQRRRYDRPRGSRSSTPGGSDRPTTSPSRLRSRSVASSNA</sequence>
<protein>
    <submittedName>
        <fullName evidence="2">Uncharacterized protein</fullName>
    </submittedName>
</protein>
<proteinExistence type="predicted"/>
<feature type="region of interest" description="Disordered" evidence="1">
    <location>
        <begin position="145"/>
        <end position="187"/>
    </location>
</feature>
<dbReference type="Proteomes" id="UP000637628">
    <property type="component" value="Unassembled WGS sequence"/>
</dbReference>
<evidence type="ECO:0000313" key="3">
    <source>
        <dbReference type="Proteomes" id="UP000637628"/>
    </source>
</evidence>
<name>A0ABQ3YV33_9ACTN</name>
<evidence type="ECO:0000313" key="2">
    <source>
        <dbReference type="EMBL" id="GIE01390.1"/>
    </source>
</evidence>
<gene>
    <name evidence="2" type="ORF">Adu01nite_27400</name>
</gene>
<dbReference type="RefSeq" id="WP_203726984.1">
    <property type="nucleotide sequence ID" value="NZ_BAAATX010000014.1"/>
</dbReference>
<reference evidence="2 3" key="1">
    <citation type="submission" date="2021-01" db="EMBL/GenBank/DDBJ databases">
        <title>Whole genome shotgun sequence of Actinoplanes durhamensis NBRC 14914.</title>
        <authorList>
            <person name="Komaki H."/>
            <person name="Tamura T."/>
        </authorList>
    </citation>
    <scope>NUCLEOTIDE SEQUENCE [LARGE SCALE GENOMIC DNA]</scope>
    <source>
        <strain evidence="2 3">NBRC 14914</strain>
    </source>
</reference>
<accession>A0ABQ3YV33</accession>